<feature type="region of interest" description="Disordered" evidence="1">
    <location>
        <begin position="146"/>
        <end position="167"/>
    </location>
</feature>
<dbReference type="OrthoDB" id="1924068at2759"/>
<feature type="compositionally biased region" description="Basic and acidic residues" evidence="1">
    <location>
        <begin position="146"/>
        <end position="159"/>
    </location>
</feature>
<dbReference type="EMBL" id="JXTC01000204">
    <property type="protein sequence ID" value="PON81971.1"/>
    <property type="molecule type" value="Genomic_DNA"/>
</dbReference>
<evidence type="ECO:0000256" key="1">
    <source>
        <dbReference type="SAM" id="MobiDB-lite"/>
    </source>
</evidence>
<accession>A0A2P5E8V3</accession>
<protein>
    <recommendedName>
        <fullName evidence="4">Zinc knuckle CX2CX4HX4C</fullName>
    </recommendedName>
</protein>
<evidence type="ECO:0008006" key="4">
    <source>
        <dbReference type="Google" id="ProtNLM"/>
    </source>
</evidence>
<evidence type="ECO:0000313" key="2">
    <source>
        <dbReference type="EMBL" id="PON81971.1"/>
    </source>
</evidence>
<dbReference type="InParanoid" id="A0A2P5E8V3"/>
<keyword evidence="3" id="KW-1185">Reference proteome</keyword>
<comment type="caution">
    <text evidence="2">The sequence shown here is derived from an EMBL/GenBank/DDBJ whole genome shotgun (WGS) entry which is preliminary data.</text>
</comment>
<sequence>MILKGEFGQFARILIDIDLSQPISNSLMVEVGSDCFFIPLEYELPHFFSTCQTIGHAATSFKHGNKVRAPIKCDSKMTRGRSRIRKQVYRPITKSPKATEVHTHVVPSNVVPTKALVTNSMEVPIKNSFSLLVNTLRINNEVEHEKEKKKIQSIDDVSKTNRLSQNP</sequence>
<proteinExistence type="predicted"/>
<name>A0A2P5E8V3_TREOI</name>
<evidence type="ECO:0000313" key="3">
    <source>
        <dbReference type="Proteomes" id="UP000237000"/>
    </source>
</evidence>
<reference evidence="3" key="1">
    <citation type="submission" date="2016-06" db="EMBL/GenBank/DDBJ databases">
        <title>Parallel loss of symbiosis genes in relatives of nitrogen-fixing non-legume Parasponia.</title>
        <authorList>
            <person name="Van Velzen R."/>
            <person name="Holmer R."/>
            <person name="Bu F."/>
            <person name="Rutten L."/>
            <person name="Van Zeijl A."/>
            <person name="Liu W."/>
            <person name="Santuari L."/>
            <person name="Cao Q."/>
            <person name="Sharma T."/>
            <person name="Shen D."/>
            <person name="Roswanjaya Y."/>
            <person name="Wardhani T."/>
            <person name="Kalhor M.S."/>
            <person name="Jansen J."/>
            <person name="Van den Hoogen J."/>
            <person name="Gungor B."/>
            <person name="Hartog M."/>
            <person name="Hontelez J."/>
            <person name="Verver J."/>
            <person name="Yang W.-C."/>
            <person name="Schijlen E."/>
            <person name="Repin R."/>
            <person name="Schilthuizen M."/>
            <person name="Schranz E."/>
            <person name="Heidstra R."/>
            <person name="Miyata K."/>
            <person name="Fedorova E."/>
            <person name="Kohlen W."/>
            <person name="Bisseling T."/>
            <person name="Smit S."/>
            <person name="Geurts R."/>
        </authorList>
    </citation>
    <scope>NUCLEOTIDE SEQUENCE [LARGE SCALE GENOMIC DNA]</scope>
    <source>
        <strain evidence="3">cv. RG33-2</strain>
    </source>
</reference>
<organism evidence="2 3">
    <name type="scientific">Trema orientale</name>
    <name type="common">Charcoal tree</name>
    <name type="synonym">Celtis orientalis</name>
    <dbReference type="NCBI Taxonomy" id="63057"/>
    <lineage>
        <taxon>Eukaryota</taxon>
        <taxon>Viridiplantae</taxon>
        <taxon>Streptophyta</taxon>
        <taxon>Embryophyta</taxon>
        <taxon>Tracheophyta</taxon>
        <taxon>Spermatophyta</taxon>
        <taxon>Magnoliopsida</taxon>
        <taxon>eudicotyledons</taxon>
        <taxon>Gunneridae</taxon>
        <taxon>Pentapetalae</taxon>
        <taxon>rosids</taxon>
        <taxon>fabids</taxon>
        <taxon>Rosales</taxon>
        <taxon>Cannabaceae</taxon>
        <taxon>Trema</taxon>
    </lineage>
</organism>
<dbReference type="AlphaFoldDB" id="A0A2P5E8V3"/>
<dbReference type="Proteomes" id="UP000237000">
    <property type="component" value="Unassembled WGS sequence"/>
</dbReference>
<gene>
    <name evidence="2" type="ORF">TorRG33x02_221890</name>
</gene>